<name>A0ACB7XG63_9ERIC</name>
<evidence type="ECO:0000313" key="1">
    <source>
        <dbReference type="EMBL" id="KAH7839602.1"/>
    </source>
</evidence>
<protein>
    <submittedName>
        <fullName evidence="1">Uncharacterized protein</fullName>
    </submittedName>
</protein>
<organism evidence="1 2">
    <name type="scientific">Vaccinium darrowii</name>
    <dbReference type="NCBI Taxonomy" id="229202"/>
    <lineage>
        <taxon>Eukaryota</taxon>
        <taxon>Viridiplantae</taxon>
        <taxon>Streptophyta</taxon>
        <taxon>Embryophyta</taxon>
        <taxon>Tracheophyta</taxon>
        <taxon>Spermatophyta</taxon>
        <taxon>Magnoliopsida</taxon>
        <taxon>eudicotyledons</taxon>
        <taxon>Gunneridae</taxon>
        <taxon>Pentapetalae</taxon>
        <taxon>asterids</taxon>
        <taxon>Ericales</taxon>
        <taxon>Ericaceae</taxon>
        <taxon>Vaccinioideae</taxon>
        <taxon>Vaccinieae</taxon>
        <taxon>Vaccinium</taxon>
    </lineage>
</organism>
<proteinExistence type="predicted"/>
<keyword evidence="2" id="KW-1185">Reference proteome</keyword>
<gene>
    <name evidence="1" type="ORF">Vadar_006161</name>
</gene>
<evidence type="ECO:0000313" key="2">
    <source>
        <dbReference type="Proteomes" id="UP000828048"/>
    </source>
</evidence>
<comment type="caution">
    <text evidence="1">The sequence shown here is derived from an EMBL/GenBank/DDBJ whole genome shotgun (WGS) entry which is preliminary data.</text>
</comment>
<reference evidence="1 2" key="1">
    <citation type="journal article" date="2021" name="Hortic Res">
        <title>High-quality reference genome and annotation aids understanding of berry development for evergreen blueberry (Vaccinium darrowii).</title>
        <authorList>
            <person name="Yu J."/>
            <person name="Hulse-Kemp A.M."/>
            <person name="Babiker E."/>
            <person name="Staton M."/>
        </authorList>
    </citation>
    <scope>NUCLEOTIDE SEQUENCE [LARGE SCALE GENOMIC DNA]</scope>
    <source>
        <strain evidence="2">cv. NJ 8807/NJ 8810</strain>
        <tissue evidence="1">Young leaf</tissue>
    </source>
</reference>
<dbReference type="EMBL" id="CM037160">
    <property type="protein sequence ID" value="KAH7839602.1"/>
    <property type="molecule type" value="Genomic_DNA"/>
</dbReference>
<dbReference type="Proteomes" id="UP000828048">
    <property type="component" value="Chromosome 10"/>
</dbReference>
<sequence length="159" mass="18378">MGILSNEYSREDQREGAEIVYGPEACYHQSTELLEELGFPKGILALKDIEECGRVHETGFVWMKQKSPIQHFFEGTNTQVSYAREVTAYLEKNRMKKISGVKCKQVYLWVPIVEMIRFDDLASHTIQFKTPMGIRKSFPATAFMSDGEKNKYKNRITNK</sequence>
<accession>A0ACB7XG63</accession>